<keyword evidence="5" id="KW-1185">Reference proteome</keyword>
<proteinExistence type="inferred from homology"/>
<dbReference type="EMBL" id="AP025628">
    <property type="protein sequence ID" value="BDG61101.1"/>
    <property type="molecule type" value="Genomic_DNA"/>
</dbReference>
<accession>A0AA35G8I4</accession>
<sequence>MDQIRERIERALEAVRPALKVDGGNVELLEYNPETGVVRLRLIGSCGDCPMSMMTLKMGIERAVRQSVPEVKQVVAI</sequence>
<dbReference type="GO" id="GO:0005506">
    <property type="term" value="F:iron ion binding"/>
    <property type="evidence" value="ECO:0007669"/>
    <property type="project" value="InterPro"/>
</dbReference>
<dbReference type="GO" id="GO:0016226">
    <property type="term" value="P:iron-sulfur cluster assembly"/>
    <property type="evidence" value="ECO:0007669"/>
    <property type="project" value="InterPro"/>
</dbReference>
<dbReference type="Gene3D" id="3.30.300.130">
    <property type="entry name" value="Fe-S cluster assembly (FSCA)"/>
    <property type="match status" value="1"/>
</dbReference>
<dbReference type="Pfam" id="PF01106">
    <property type="entry name" value="NifU"/>
    <property type="match status" value="1"/>
</dbReference>
<dbReference type="InterPro" id="IPR001075">
    <property type="entry name" value="NIF_FeS_clus_asmbl_NifU_C"/>
</dbReference>
<dbReference type="PANTHER" id="PTHR11178:SF25">
    <property type="entry name" value="NIFU-LIKE PROTEIN 3, CHLOROPLASTIC"/>
    <property type="match status" value="1"/>
</dbReference>
<gene>
    <name evidence="4" type="ORF">caldi_21910</name>
</gene>
<comment type="similarity">
    <text evidence="1">Belongs to the NifU family.</text>
</comment>
<evidence type="ECO:0000256" key="1">
    <source>
        <dbReference type="ARBA" id="ARBA00006420"/>
    </source>
</evidence>
<feature type="domain" description="NIF system FeS cluster assembly NifU C-terminal" evidence="3">
    <location>
        <begin position="8"/>
        <end position="75"/>
    </location>
</feature>
<name>A0AA35G8I4_9FIRM</name>
<organism evidence="4 5">
    <name type="scientific">Caldinitratiruptor microaerophilus</name>
    <dbReference type="NCBI Taxonomy" id="671077"/>
    <lineage>
        <taxon>Bacteria</taxon>
        <taxon>Bacillati</taxon>
        <taxon>Bacillota</taxon>
        <taxon>Clostridia</taxon>
        <taxon>Eubacteriales</taxon>
        <taxon>Symbiobacteriaceae</taxon>
        <taxon>Caldinitratiruptor</taxon>
    </lineage>
</organism>
<dbReference type="Proteomes" id="UP001163687">
    <property type="component" value="Chromosome"/>
</dbReference>
<evidence type="ECO:0000313" key="4">
    <source>
        <dbReference type="EMBL" id="BDG61101.1"/>
    </source>
</evidence>
<reference evidence="4" key="1">
    <citation type="submission" date="2022-03" db="EMBL/GenBank/DDBJ databases">
        <title>Complete genome sequence of Caldinitratiruptor microaerophilus.</title>
        <authorList>
            <person name="Mukaiyama R."/>
            <person name="Nishiyama T."/>
            <person name="Ueda K."/>
        </authorList>
    </citation>
    <scope>NUCLEOTIDE SEQUENCE</scope>
    <source>
        <strain evidence="4">JCM 16183</strain>
    </source>
</reference>
<dbReference type="AlphaFoldDB" id="A0AA35G8I4"/>
<evidence type="ECO:0000259" key="3">
    <source>
        <dbReference type="Pfam" id="PF01106"/>
    </source>
</evidence>
<dbReference type="GO" id="GO:0051536">
    <property type="term" value="F:iron-sulfur cluster binding"/>
    <property type="evidence" value="ECO:0007669"/>
    <property type="project" value="InterPro"/>
</dbReference>
<evidence type="ECO:0000256" key="2">
    <source>
        <dbReference type="ARBA" id="ARBA00049958"/>
    </source>
</evidence>
<dbReference type="PANTHER" id="PTHR11178">
    <property type="entry name" value="IRON-SULFUR CLUSTER SCAFFOLD PROTEIN NFU-RELATED"/>
    <property type="match status" value="1"/>
</dbReference>
<evidence type="ECO:0000313" key="5">
    <source>
        <dbReference type="Proteomes" id="UP001163687"/>
    </source>
</evidence>
<comment type="function">
    <text evidence="2">May be involved in the formation or repair of [Fe-S] clusters present in iron-sulfur proteins.</text>
</comment>
<protein>
    <submittedName>
        <fullName evidence="4">NifU family protein</fullName>
    </submittedName>
</protein>
<dbReference type="InterPro" id="IPR034904">
    <property type="entry name" value="FSCA_dom_sf"/>
</dbReference>
<dbReference type="KEGG" id="cmic:caldi_21910"/>
<dbReference type="SUPFAM" id="SSF117916">
    <property type="entry name" value="Fe-S cluster assembly (FSCA) domain-like"/>
    <property type="match status" value="1"/>
</dbReference>